<evidence type="ECO:0000256" key="1">
    <source>
        <dbReference type="SAM" id="MobiDB-lite"/>
    </source>
</evidence>
<accession>A0A8K0QUS7</accession>
<dbReference type="Proteomes" id="UP000813461">
    <property type="component" value="Unassembled WGS sequence"/>
</dbReference>
<dbReference type="OrthoDB" id="5365701at2759"/>
<dbReference type="InterPro" id="IPR010730">
    <property type="entry name" value="HET"/>
</dbReference>
<organism evidence="3 4">
    <name type="scientific">Paraphoma chrysanthemicola</name>
    <dbReference type="NCBI Taxonomy" id="798071"/>
    <lineage>
        <taxon>Eukaryota</taxon>
        <taxon>Fungi</taxon>
        <taxon>Dikarya</taxon>
        <taxon>Ascomycota</taxon>
        <taxon>Pezizomycotina</taxon>
        <taxon>Dothideomycetes</taxon>
        <taxon>Pleosporomycetidae</taxon>
        <taxon>Pleosporales</taxon>
        <taxon>Pleosporineae</taxon>
        <taxon>Phaeosphaeriaceae</taxon>
        <taxon>Paraphoma</taxon>
    </lineage>
</organism>
<protein>
    <submittedName>
        <fullName evidence="3">Heterokaryon incompatibility protein-domain-containing protein</fullName>
    </submittedName>
</protein>
<feature type="domain" description="C2H2-type" evidence="2">
    <location>
        <begin position="453"/>
        <end position="478"/>
    </location>
</feature>
<dbReference type="EMBL" id="JAGMVJ010000022">
    <property type="protein sequence ID" value="KAH7073372.1"/>
    <property type="molecule type" value="Genomic_DNA"/>
</dbReference>
<keyword evidence="4" id="KW-1185">Reference proteome</keyword>
<feature type="domain" description="C2H2-type" evidence="2">
    <location>
        <begin position="503"/>
        <end position="530"/>
    </location>
</feature>
<dbReference type="Pfam" id="PF06985">
    <property type="entry name" value="HET"/>
    <property type="match status" value="1"/>
</dbReference>
<comment type="caution">
    <text evidence="3">The sequence shown here is derived from an EMBL/GenBank/DDBJ whole genome shotgun (WGS) entry which is preliminary data.</text>
</comment>
<gene>
    <name evidence="3" type="ORF">FB567DRAFT_198475</name>
</gene>
<evidence type="ECO:0000259" key="2">
    <source>
        <dbReference type="SMART" id="SM00355"/>
    </source>
</evidence>
<reference evidence="3" key="1">
    <citation type="journal article" date="2021" name="Nat. Commun.">
        <title>Genetic determinants of endophytism in the Arabidopsis root mycobiome.</title>
        <authorList>
            <person name="Mesny F."/>
            <person name="Miyauchi S."/>
            <person name="Thiergart T."/>
            <person name="Pickel B."/>
            <person name="Atanasova L."/>
            <person name="Karlsson M."/>
            <person name="Huettel B."/>
            <person name="Barry K.W."/>
            <person name="Haridas S."/>
            <person name="Chen C."/>
            <person name="Bauer D."/>
            <person name="Andreopoulos W."/>
            <person name="Pangilinan J."/>
            <person name="LaButti K."/>
            <person name="Riley R."/>
            <person name="Lipzen A."/>
            <person name="Clum A."/>
            <person name="Drula E."/>
            <person name="Henrissat B."/>
            <person name="Kohler A."/>
            <person name="Grigoriev I.V."/>
            <person name="Martin F.M."/>
            <person name="Hacquard S."/>
        </authorList>
    </citation>
    <scope>NUCLEOTIDE SEQUENCE</scope>
    <source>
        <strain evidence="3">MPI-SDFR-AT-0120</strain>
    </source>
</reference>
<proteinExistence type="predicted"/>
<evidence type="ECO:0000313" key="3">
    <source>
        <dbReference type="EMBL" id="KAH7073372.1"/>
    </source>
</evidence>
<feature type="region of interest" description="Disordered" evidence="1">
    <location>
        <begin position="106"/>
        <end position="135"/>
    </location>
</feature>
<name>A0A8K0QUS7_9PLEO</name>
<dbReference type="AlphaFoldDB" id="A0A8K0QUS7"/>
<evidence type="ECO:0000313" key="4">
    <source>
        <dbReference type="Proteomes" id="UP000813461"/>
    </source>
</evidence>
<dbReference type="SMART" id="SM00355">
    <property type="entry name" value="ZnF_C2H2"/>
    <property type="match status" value="3"/>
</dbReference>
<dbReference type="InterPro" id="IPR013087">
    <property type="entry name" value="Znf_C2H2_type"/>
</dbReference>
<feature type="domain" description="C2H2-type" evidence="2">
    <location>
        <begin position="419"/>
        <end position="447"/>
    </location>
</feature>
<dbReference type="PANTHER" id="PTHR33112:SF16">
    <property type="entry name" value="HETEROKARYON INCOMPATIBILITY DOMAIN-CONTAINING PROTEIN"/>
    <property type="match status" value="1"/>
</dbReference>
<dbReference type="PANTHER" id="PTHR33112">
    <property type="entry name" value="DOMAIN PROTEIN, PUTATIVE-RELATED"/>
    <property type="match status" value="1"/>
</dbReference>
<sequence>MVDVGPSRSSTSVDIASTTIACRQSLERCVSIRSLKIHGWAENRLADFKVWDSGLGASSSRRASLEDRLAPKPHVRTAVLNLLIIYQNAIEVVVDLGLLHDERDGFKRNGERPQAKNPHSGIPTSRSHDADEELTVDDSTLPEALEIADLVLNDLARLAALIRRAGTTSRLLRADATFDPRMNKHGELRNHLYQILQCQPTILEDRRHVHWDSIDPSLANVLTGRRDDYWHRVDQETVDFSFFSHVNSEIQERLVVANLRRSHRFTYSRRHGSKLENSSHHFKPAINLHGQGQPGVGFASPMPHGIMSSGPEPGTVDGLGRTYSDQTGKPESGTENMTDTVASEVETVVMKDIAEPTTPTQQAVTEISTTGSRLRYPKPPRCEPGLTLFTCPCCCVPLPITFADPRRWRKHLKEDILPYTCVLPKCPKPATLFAEKSAWLDHMSNDHVASISWVCDMCGDTETYTTESGFIGHLTHVHKGAIAADQVALVTEMCYKRTVEKISSCPLCSWAEDADGYVTNEQLLEHVAEHIHSFALRSLPWAPDKDDLDRKTFEQAFKKVEDWFAKYNPEVEGSGYKSTLPSAEPRKIPDPYFLTHEYFAESSCASSLDLVLSDDGNLSDSSDESTDTHVDRATSKLCGFCRWMLSNWQEHQASGGYDVAHHDSPDELRRSASELGCALCYQFCKGFTGELSTSPTGFRGQIFVIYVNERMTQTSPMERDMILRLTFVAKPRNEARKDLGYSDVKMLHAKHTRSLPFKTNTKDSLDLAAKWLHECMTSHPKCKQRASSRRLPTRLLAINETRVRLCTTQDISKELQYATLSYCWGATPFISLSNSNWDQMRHGIPLENLPRTLRDAVEIARSLGIFYLWVDSLCIIQGSAGDWTLESSRMADVYGGSSLNIAATSARGTSEGCFFNRPERFVCQADVSTKDGTSSYDFVPDDYISVTVSGEPLLSRAWMLQERLLPSRTLHFTKTELYWECNHFSASETFPDGIPSALKKPDTYEKKPLDPSMWSWIVGEYSKGQLTKIQDKPVAIAAIAQEIQSKNHDRYVAGMWHNDLAIQLCWFVYSIAQDHASPNYIAPTWSWLSTTGQVSYPRSDPSYRSGDEVIHISILDVNIETLGNNKFGGLKTGSLLLACNVLQDVVLERDELIFAHNQTRFECSIYLDEPPQILQGVFVLPILSRQDGSLVQGLLLEPVGGEVNTYKRLGLFKSYGEDAVHKFEDAASKSLSQEHERVEIKVI</sequence>